<dbReference type="PANTHER" id="PTHR31650">
    <property type="entry name" value="O-ACYLTRANSFERASE (WSD1-LIKE) FAMILY PROTEIN"/>
    <property type="match status" value="1"/>
</dbReference>
<evidence type="ECO:0000256" key="4">
    <source>
        <dbReference type="ARBA" id="ARBA00013244"/>
    </source>
</evidence>
<evidence type="ECO:0000256" key="6">
    <source>
        <dbReference type="ARBA" id="ARBA00022679"/>
    </source>
</evidence>
<dbReference type="GO" id="GO:0006071">
    <property type="term" value="P:glycerol metabolic process"/>
    <property type="evidence" value="ECO:0007669"/>
    <property type="project" value="UniProtKB-KW"/>
</dbReference>
<evidence type="ECO:0000259" key="11">
    <source>
        <dbReference type="Pfam" id="PF03007"/>
    </source>
</evidence>
<dbReference type="PANTHER" id="PTHR31650:SF1">
    <property type="entry name" value="WAX ESTER SYNTHASE_DIACYLGLYCEROL ACYLTRANSFERASE 4-RELATED"/>
    <property type="match status" value="1"/>
</dbReference>
<dbReference type="Pfam" id="PF03007">
    <property type="entry name" value="WS_DGAT_cat"/>
    <property type="match status" value="1"/>
</dbReference>
<keyword evidence="8" id="KW-0443">Lipid metabolism</keyword>
<dbReference type="Pfam" id="PF06974">
    <property type="entry name" value="WS_DGAT_C"/>
    <property type="match status" value="1"/>
</dbReference>
<evidence type="ECO:0000256" key="3">
    <source>
        <dbReference type="ARBA" id="ARBA00009587"/>
    </source>
</evidence>
<evidence type="ECO:0000256" key="10">
    <source>
        <dbReference type="ARBA" id="ARBA00048109"/>
    </source>
</evidence>
<keyword evidence="7" id="KW-0319">Glycerol metabolism</keyword>
<dbReference type="GO" id="GO:0051701">
    <property type="term" value="P:biological process involved in interaction with host"/>
    <property type="evidence" value="ECO:0007669"/>
    <property type="project" value="TreeGrafter"/>
</dbReference>
<reference evidence="13 14" key="1">
    <citation type="submission" date="2020-07" db="EMBL/GenBank/DDBJ databases">
        <title>Genomic Encyclopedia of Type Strains, Phase IV (KMG-IV): sequencing the most valuable type-strain genomes for metagenomic binning, comparative biology and taxonomic classification.</title>
        <authorList>
            <person name="Goeker M."/>
        </authorList>
    </citation>
    <scope>NUCLEOTIDE SEQUENCE [LARGE SCALE GENOMIC DNA]</scope>
    <source>
        <strain evidence="13 14">DSM 45533</strain>
    </source>
</reference>
<protein>
    <recommendedName>
        <fullName evidence="4">diacylglycerol O-acyltransferase</fullName>
        <ecNumber evidence="4">2.3.1.20</ecNumber>
    </recommendedName>
</protein>
<keyword evidence="6 13" id="KW-0808">Transferase</keyword>
<evidence type="ECO:0000313" key="14">
    <source>
        <dbReference type="Proteomes" id="UP000530928"/>
    </source>
</evidence>
<dbReference type="InterPro" id="IPR009721">
    <property type="entry name" value="O-acyltransferase_WSD1_C"/>
</dbReference>
<name>A0A7W0HQ26_9ACTN</name>
<dbReference type="UniPathway" id="UPA00282"/>
<comment type="caution">
    <text evidence="13">The sequence shown here is derived from an EMBL/GenBank/DDBJ whole genome shotgun (WGS) entry which is preliminary data.</text>
</comment>
<proteinExistence type="inferred from homology"/>
<evidence type="ECO:0000256" key="9">
    <source>
        <dbReference type="ARBA" id="ARBA00023315"/>
    </source>
</evidence>
<comment type="pathway">
    <text evidence="2">Lipid metabolism.</text>
</comment>
<feature type="domain" description="O-acyltransferase WSD1 C-terminal" evidence="12">
    <location>
        <begin position="244"/>
        <end position="387"/>
    </location>
</feature>
<comment type="catalytic activity">
    <reaction evidence="10">
        <text>an acyl-CoA + a 1,2-diacyl-sn-glycerol = a triacyl-sn-glycerol + CoA</text>
        <dbReference type="Rhea" id="RHEA:10868"/>
        <dbReference type="ChEBI" id="CHEBI:17815"/>
        <dbReference type="ChEBI" id="CHEBI:57287"/>
        <dbReference type="ChEBI" id="CHEBI:58342"/>
        <dbReference type="ChEBI" id="CHEBI:64615"/>
        <dbReference type="EC" id="2.3.1.20"/>
    </reaction>
</comment>
<dbReference type="SUPFAM" id="SSF52777">
    <property type="entry name" value="CoA-dependent acyltransferases"/>
    <property type="match status" value="2"/>
</dbReference>
<gene>
    <name evidence="13" type="ORF">HNR30_002723</name>
</gene>
<keyword evidence="9 13" id="KW-0012">Acyltransferase</keyword>
<evidence type="ECO:0000259" key="12">
    <source>
        <dbReference type="Pfam" id="PF06974"/>
    </source>
</evidence>
<organism evidence="13 14">
    <name type="scientific">Nonomuraea soli</name>
    <dbReference type="NCBI Taxonomy" id="1032476"/>
    <lineage>
        <taxon>Bacteria</taxon>
        <taxon>Bacillati</taxon>
        <taxon>Actinomycetota</taxon>
        <taxon>Actinomycetes</taxon>
        <taxon>Streptosporangiales</taxon>
        <taxon>Streptosporangiaceae</taxon>
        <taxon>Nonomuraea</taxon>
    </lineage>
</organism>
<comment type="similarity">
    <text evidence="3">Belongs to the long-chain O-acyltransferase family.</text>
</comment>
<keyword evidence="5" id="KW-0444">Lipid biosynthesis</keyword>
<comment type="pathway">
    <text evidence="1">Glycerolipid metabolism; triacylglycerol biosynthesis.</text>
</comment>
<dbReference type="GO" id="GO:0005886">
    <property type="term" value="C:plasma membrane"/>
    <property type="evidence" value="ECO:0007669"/>
    <property type="project" value="TreeGrafter"/>
</dbReference>
<dbReference type="RefSeq" id="WP_181610185.1">
    <property type="nucleotide sequence ID" value="NZ_BAABAM010000002.1"/>
</dbReference>
<dbReference type="Gene3D" id="3.30.559.10">
    <property type="entry name" value="Chloramphenicol acetyltransferase-like domain"/>
    <property type="match status" value="1"/>
</dbReference>
<sequence>MNRVDRHFLTQDRLQGAATFGFLVRFQGAAPSCEELQDLVAVRLAPLARLRCRFDGRRWVVRERLDPTEHVGIHATASESETAAALLGARLDPPWRLDLLTGYADGEFALLFRAHHALLDGVAASLILRHLLGEGEPHPDWSREPATVSQPATRRHLAGLLTALAERPGRRLPFNGPHGPGRHLAVVRVPRRLLDTARTRPETLNDVYLAAVAGAVRRMGRTQGPHFVMVPVDLRTAGTAHVLGNQLAMIRVRLPLNVSLPKGRLATVHARTARAKRLSQARGLALLTQATAAMGVAGQVALMRTIWMPLMSNIVCSNVPIPTEPLALAGRPVTDIVGATILQPPHGICMMLHGYGETVTISVVSDAQRAQFADKFANELQQELHDLAL</sequence>
<evidence type="ECO:0000256" key="7">
    <source>
        <dbReference type="ARBA" id="ARBA00022798"/>
    </source>
</evidence>
<dbReference type="EMBL" id="JACDUR010000003">
    <property type="protein sequence ID" value="MBA2891382.1"/>
    <property type="molecule type" value="Genomic_DNA"/>
</dbReference>
<dbReference type="GO" id="GO:0019432">
    <property type="term" value="P:triglyceride biosynthetic process"/>
    <property type="evidence" value="ECO:0007669"/>
    <property type="project" value="UniProtKB-UniPathway"/>
</dbReference>
<evidence type="ECO:0000256" key="5">
    <source>
        <dbReference type="ARBA" id="ARBA00022516"/>
    </source>
</evidence>
<dbReference type="EC" id="2.3.1.20" evidence="4"/>
<dbReference type="InterPro" id="IPR045034">
    <property type="entry name" value="O-acyltransferase_WSD1-like"/>
</dbReference>
<evidence type="ECO:0000256" key="2">
    <source>
        <dbReference type="ARBA" id="ARBA00005189"/>
    </source>
</evidence>
<dbReference type="InterPro" id="IPR023213">
    <property type="entry name" value="CAT-like_dom_sf"/>
</dbReference>
<feature type="domain" description="O-acyltransferase WSD1-like N-terminal" evidence="11">
    <location>
        <begin position="48"/>
        <end position="169"/>
    </location>
</feature>
<evidence type="ECO:0000313" key="13">
    <source>
        <dbReference type="EMBL" id="MBA2891382.1"/>
    </source>
</evidence>
<dbReference type="AlphaFoldDB" id="A0A7W0HQ26"/>
<dbReference type="InterPro" id="IPR004255">
    <property type="entry name" value="O-acyltransferase_WSD1_N"/>
</dbReference>
<evidence type="ECO:0000256" key="1">
    <source>
        <dbReference type="ARBA" id="ARBA00004771"/>
    </source>
</evidence>
<dbReference type="GO" id="GO:0071731">
    <property type="term" value="P:response to nitric oxide"/>
    <property type="evidence" value="ECO:0007669"/>
    <property type="project" value="TreeGrafter"/>
</dbReference>
<dbReference type="GO" id="GO:0001666">
    <property type="term" value="P:response to hypoxia"/>
    <property type="evidence" value="ECO:0007669"/>
    <property type="project" value="TreeGrafter"/>
</dbReference>
<keyword evidence="14" id="KW-1185">Reference proteome</keyword>
<dbReference type="Proteomes" id="UP000530928">
    <property type="component" value="Unassembled WGS sequence"/>
</dbReference>
<accession>A0A7W0HQ26</accession>
<evidence type="ECO:0000256" key="8">
    <source>
        <dbReference type="ARBA" id="ARBA00023098"/>
    </source>
</evidence>
<dbReference type="GO" id="GO:0004144">
    <property type="term" value="F:diacylglycerol O-acyltransferase activity"/>
    <property type="evidence" value="ECO:0007669"/>
    <property type="project" value="UniProtKB-EC"/>
</dbReference>